<dbReference type="EMBL" id="GGEC01013006">
    <property type="protein sequence ID" value="MBW93489.1"/>
    <property type="molecule type" value="Transcribed_RNA"/>
</dbReference>
<proteinExistence type="predicted"/>
<name>A0A2P2JJ33_RHIMU</name>
<reference evidence="1" key="1">
    <citation type="submission" date="2018-02" db="EMBL/GenBank/DDBJ databases">
        <title>Rhizophora mucronata_Transcriptome.</title>
        <authorList>
            <person name="Meera S.P."/>
            <person name="Sreeshan A."/>
            <person name="Augustine A."/>
        </authorList>
    </citation>
    <scope>NUCLEOTIDE SEQUENCE</scope>
    <source>
        <tissue evidence="1">Leaf</tissue>
    </source>
</reference>
<protein>
    <submittedName>
        <fullName evidence="1">Uncharacterized protein</fullName>
    </submittedName>
</protein>
<organism evidence="1">
    <name type="scientific">Rhizophora mucronata</name>
    <name type="common">Asiatic mangrove</name>
    <dbReference type="NCBI Taxonomy" id="61149"/>
    <lineage>
        <taxon>Eukaryota</taxon>
        <taxon>Viridiplantae</taxon>
        <taxon>Streptophyta</taxon>
        <taxon>Embryophyta</taxon>
        <taxon>Tracheophyta</taxon>
        <taxon>Spermatophyta</taxon>
        <taxon>Magnoliopsida</taxon>
        <taxon>eudicotyledons</taxon>
        <taxon>Gunneridae</taxon>
        <taxon>Pentapetalae</taxon>
        <taxon>rosids</taxon>
        <taxon>fabids</taxon>
        <taxon>Malpighiales</taxon>
        <taxon>Rhizophoraceae</taxon>
        <taxon>Rhizophora</taxon>
    </lineage>
</organism>
<evidence type="ECO:0000313" key="1">
    <source>
        <dbReference type="EMBL" id="MBW93489.1"/>
    </source>
</evidence>
<accession>A0A2P2JJ33</accession>
<dbReference type="AlphaFoldDB" id="A0A2P2JJ33"/>
<sequence>MGRSFWATQTQTQARY</sequence>